<dbReference type="EMBL" id="BK032517">
    <property type="protein sequence ID" value="DAF45676.1"/>
    <property type="molecule type" value="Genomic_DNA"/>
</dbReference>
<accession>A0A8S5S3T4</accession>
<dbReference type="InterPro" id="IPR056931">
    <property type="entry name" value="D14-like"/>
</dbReference>
<organism evidence="1">
    <name type="scientific">Siphoviridae sp. ctJ7x27</name>
    <dbReference type="NCBI Taxonomy" id="2827835"/>
    <lineage>
        <taxon>Viruses</taxon>
        <taxon>Duplodnaviria</taxon>
        <taxon>Heunggongvirae</taxon>
        <taxon>Uroviricota</taxon>
        <taxon>Caudoviricetes</taxon>
    </lineage>
</organism>
<dbReference type="Pfam" id="PF24608">
    <property type="entry name" value="PDDEXK_15"/>
    <property type="match status" value="1"/>
</dbReference>
<sequence>MGVNIRTKGANGERELAQKLNELLYRVCQNNGWDFNKFSEYLVQRNQNQSAVGGCDLVNTWGLAIEVKRHETLAVNTWWQQCKASALRLNREPVLIYRQSRRPWQVVMQGRLQLPDGGFCESVVTISFEDFTRYYEEIVAQQIRMGINADGGELCL</sequence>
<name>A0A8S5S3T4_9CAUD</name>
<evidence type="ECO:0000313" key="1">
    <source>
        <dbReference type="EMBL" id="DAF45676.1"/>
    </source>
</evidence>
<protein>
    <submittedName>
        <fullName evidence="1">HOLLIDAY JUNCTION RESOLVASE, ENZYME, HOMOLOGOUS RECOMBINATION, HOLLIDAY</fullName>
    </submittedName>
</protein>
<reference evidence="1" key="1">
    <citation type="journal article" date="2021" name="Proc. Natl. Acad. Sci. U.S.A.">
        <title>A Catalog of Tens of Thousands of Viruses from Human Metagenomes Reveals Hidden Associations with Chronic Diseases.</title>
        <authorList>
            <person name="Tisza M.J."/>
            <person name="Buck C.B."/>
        </authorList>
    </citation>
    <scope>NUCLEOTIDE SEQUENCE</scope>
    <source>
        <strain evidence="1">CtJ7x27</strain>
    </source>
</reference>
<proteinExistence type="predicted"/>